<feature type="transmembrane region" description="Helical" evidence="7">
    <location>
        <begin position="330"/>
        <end position="351"/>
    </location>
</feature>
<feature type="transmembrane region" description="Helical" evidence="7">
    <location>
        <begin position="7"/>
        <end position="31"/>
    </location>
</feature>
<dbReference type="InterPro" id="IPR050189">
    <property type="entry name" value="MFS_Efflux_Transporters"/>
</dbReference>
<reference evidence="9 10" key="1">
    <citation type="submission" date="2024-01" db="EMBL/GenBank/DDBJ databases">
        <title>Seven novel Bacillus-like species.</title>
        <authorList>
            <person name="Liu G."/>
        </authorList>
    </citation>
    <scope>NUCLEOTIDE SEQUENCE [LARGE SCALE GENOMIC DNA]</scope>
    <source>
        <strain evidence="9 10">FJAT-51614</strain>
    </source>
</reference>
<evidence type="ECO:0000256" key="5">
    <source>
        <dbReference type="ARBA" id="ARBA00022989"/>
    </source>
</evidence>
<gene>
    <name evidence="9" type="ORF">WAX74_01345</name>
</gene>
<proteinExistence type="predicted"/>
<dbReference type="RefSeq" id="WP_336495858.1">
    <property type="nucleotide sequence ID" value="NZ_JBAWSY010000001.1"/>
</dbReference>
<dbReference type="PANTHER" id="PTHR43124:SF3">
    <property type="entry name" value="CHLORAMPHENICOL EFFLUX PUMP RV0191"/>
    <property type="match status" value="1"/>
</dbReference>
<dbReference type="InterPro" id="IPR020846">
    <property type="entry name" value="MFS_dom"/>
</dbReference>
<dbReference type="PROSITE" id="PS50850">
    <property type="entry name" value="MFS"/>
    <property type="match status" value="1"/>
</dbReference>
<feature type="transmembrane region" description="Helical" evidence="7">
    <location>
        <begin position="271"/>
        <end position="289"/>
    </location>
</feature>
<keyword evidence="10" id="KW-1185">Reference proteome</keyword>
<evidence type="ECO:0000313" key="10">
    <source>
        <dbReference type="Proteomes" id="UP001364890"/>
    </source>
</evidence>
<dbReference type="Pfam" id="PF07690">
    <property type="entry name" value="MFS_1"/>
    <property type="match status" value="1"/>
</dbReference>
<feature type="transmembrane region" description="Helical" evidence="7">
    <location>
        <begin position="357"/>
        <end position="376"/>
    </location>
</feature>
<feature type="domain" description="Major facilitator superfamily (MFS) profile" evidence="8">
    <location>
        <begin position="7"/>
        <end position="380"/>
    </location>
</feature>
<keyword evidence="3" id="KW-1003">Cell membrane</keyword>
<evidence type="ECO:0000256" key="4">
    <source>
        <dbReference type="ARBA" id="ARBA00022692"/>
    </source>
</evidence>
<comment type="subcellular location">
    <subcellularLocation>
        <location evidence="1">Cell membrane</location>
        <topology evidence="1">Multi-pass membrane protein</topology>
    </subcellularLocation>
</comment>
<evidence type="ECO:0000256" key="1">
    <source>
        <dbReference type="ARBA" id="ARBA00004651"/>
    </source>
</evidence>
<dbReference type="PANTHER" id="PTHR43124">
    <property type="entry name" value="PURINE EFFLUX PUMP PBUE"/>
    <property type="match status" value="1"/>
</dbReference>
<evidence type="ECO:0000256" key="7">
    <source>
        <dbReference type="SAM" id="Phobius"/>
    </source>
</evidence>
<evidence type="ECO:0000313" key="9">
    <source>
        <dbReference type="EMBL" id="MEI4768298.1"/>
    </source>
</evidence>
<dbReference type="SUPFAM" id="SSF103473">
    <property type="entry name" value="MFS general substrate transporter"/>
    <property type="match status" value="1"/>
</dbReference>
<sequence>MVKQKNLLIFILTVGVFGILNTEMGFIGILPEIADHFNVSVSTAGWLVSIFAIGVAISGPTMPLLFSGINRKKVMVLVLSVFVLGNIISIFTSNFIVLLIARIIPALFHPVYVSLAFSVAADSVSKEEAPRPVSKIFIGVSAGMVVGVPIVSFIASVSNLQIAMAFFAIVNIIVLIATLLFVPSIPVKEKISYGSQLNVLKKSITWLSIIVVILLNSAIFGVYSYLAVYLQTITNTSANITTLILFIFGAANIIGNILAGRLLTFNPIKTIVSLPILLGVVYIILFFTGQFTLPMAIITLIWGILAGIAANINQYVVTSSVPEAPDFANGLFLSSANIGTTIGSAVGGLFISAMGTQYVVLAGILSIILSVVFILLRNYKYSSEKNCRDERKISVIFIVKSILFRDTFFN</sequence>
<accession>A0ABU8EZV8</accession>
<evidence type="ECO:0000256" key="2">
    <source>
        <dbReference type="ARBA" id="ARBA00022448"/>
    </source>
</evidence>
<dbReference type="Proteomes" id="UP001364890">
    <property type="component" value="Unassembled WGS sequence"/>
</dbReference>
<name>A0ABU8EZV8_9BACI</name>
<dbReference type="InterPro" id="IPR036259">
    <property type="entry name" value="MFS_trans_sf"/>
</dbReference>
<dbReference type="InterPro" id="IPR011701">
    <property type="entry name" value="MFS"/>
</dbReference>
<feature type="transmembrane region" description="Helical" evidence="7">
    <location>
        <begin position="107"/>
        <end position="124"/>
    </location>
</feature>
<evidence type="ECO:0000256" key="6">
    <source>
        <dbReference type="ARBA" id="ARBA00023136"/>
    </source>
</evidence>
<organism evidence="9 10">
    <name type="scientific">Psychrobacillus mangrovi</name>
    <dbReference type="NCBI Taxonomy" id="3117745"/>
    <lineage>
        <taxon>Bacteria</taxon>
        <taxon>Bacillati</taxon>
        <taxon>Bacillota</taxon>
        <taxon>Bacilli</taxon>
        <taxon>Bacillales</taxon>
        <taxon>Bacillaceae</taxon>
        <taxon>Psychrobacillus</taxon>
    </lineage>
</organism>
<protein>
    <submittedName>
        <fullName evidence="9">MFS transporter</fullName>
    </submittedName>
</protein>
<evidence type="ECO:0000256" key="3">
    <source>
        <dbReference type="ARBA" id="ARBA00022475"/>
    </source>
</evidence>
<dbReference type="Gene3D" id="1.20.1250.20">
    <property type="entry name" value="MFS general substrate transporter like domains"/>
    <property type="match status" value="2"/>
</dbReference>
<feature type="transmembrane region" description="Helical" evidence="7">
    <location>
        <begin position="203"/>
        <end position="226"/>
    </location>
</feature>
<keyword evidence="2" id="KW-0813">Transport</keyword>
<comment type="caution">
    <text evidence="9">The sequence shown here is derived from an EMBL/GenBank/DDBJ whole genome shotgun (WGS) entry which is preliminary data.</text>
</comment>
<dbReference type="CDD" id="cd17324">
    <property type="entry name" value="MFS_NepI_like"/>
    <property type="match status" value="1"/>
</dbReference>
<keyword evidence="5 7" id="KW-1133">Transmembrane helix</keyword>
<keyword evidence="4 7" id="KW-0812">Transmembrane</keyword>
<feature type="transmembrane region" description="Helical" evidence="7">
    <location>
        <begin position="77"/>
        <end position="101"/>
    </location>
</feature>
<evidence type="ECO:0000259" key="8">
    <source>
        <dbReference type="PROSITE" id="PS50850"/>
    </source>
</evidence>
<feature type="transmembrane region" description="Helical" evidence="7">
    <location>
        <begin position="162"/>
        <end position="182"/>
    </location>
</feature>
<feature type="transmembrane region" description="Helical" evidence="7">
    <location>
        <begin position="238"/>
        <end position="259"/>
    </location>
</feature>
<feature type="transmembrane region" description="Helical" evidence="7">
    <location>
        <begin position="136"/>
        <end position="156"/>
    </location>
</feature>
<feature type="transmembrane region" description="Helical" evidence="7">
    <location>
        <begin position="295"/>
        <end position="318"/>
    </location>
</feature>
<dbReference type="EMBL" id="JBAWSY010000001">
    <property type="protein sequence ID" value="MEI4768298.1"/>
    <property type="molecule type" value="Genomic_DNA"/>
</dbReference>
<keyword evidence="6 7" id="KW-0472">Membrane</keyword>
<feature type="transmembrane region" description="Helical" evidence="7">
    <location>
        <begin position="43"/>
        <end position="65"/>
    </location>
</feature>